<dbReference type="Proteomes" id="UP000324800">
    <property type="component" value="Unassembled WGS sequence"/>
</dbReference>
<dbReference type="Pfam" id="PF00400">
    <property type="entry name" value="WD40"/>
    <property type="match status" value="2"/>
</dbReference>
<dbReference type="PANTHER" id="PTHR19857">
    <property type="entry name" value="MITOCHONDRIAL DIVISION PROTEIN 1-RELATED"/>
    <property type="match status" value="1"/>
</dbReference>
<dbReference type="AlphaFoldDB" id="A0A5J4WEG2"/>
<feature type="region of interest" description="Disordered" evidence="4">
    <location>
        <begin position="144"/>
        <end position="202"/>
    </location>
</feature>
<comment type="caution">
    <text evidence="5">The sequence shown here is derived from an EMBL/GenBank/DDBJ whole genome shotgun (WGS) entry which is preliminary data.</text>
</comment>
<dbReference type="InterPro" id="IPR051179">
    <property type="entry name" value="WD_repeat_multifunction"/>
</dbReference>
<dbReference type="PROSITE" id="PS50082">
    <property type="entry name" value="WD_REPEATS_2"/>
    <property type="match status" value="1"/>
</dbReference>
<evidence type="ECO:0000313" key="6">
    <source>
        <dbReference type="Proteomes" id="UP000324800"/>
    </source>
</evidence>
<accession>A0A5J4WEG2</accession>
<dbReference type="EMBL" id="SNRW01002271">
    <property type="protein sequence ID" value="KAA6393310.1"/>
    <property type="molecule type" value="Genomic_DNA"/>
</dbReference>
<keyword evidence="1 3" id="KW-0853">WD repeat</keyword>
<feature type="compositionally biased region" description="Basic and acidic residues" evidence="4">
    <location>
        <begin position="144"/>
        <end position="159"/>
    </location>
</feature>
<evidence type="ECO:0000256" key="2">
    <source>
        <dbReference type="ARBA" id="ARBA00022737"/>
    </source>
</evidence>
<proteinExistence type="predicted"/>
<dbReference type="Gene3D" id="2.130.10.10">
    <property type="entry name" value="YVTN repeat-like/Quinoprotein amine dehydrogenase"/>
    <property type="match status" value="1"/>
</dbReference>
<dbReference type="SUPFAM" id="SSF50978">
    <property type="entry name" value="WD40 repeat-like"/>
    <property type="match status" value="1"/>
</dbReference>
<dbReference type="SMART" id="SM00320">
    <property type="entry name" value="WD40"/>
    <property type="match status" value="2"/>
</dbReference>
<name>A0A5J4WEG2_9EUKA</name>
<dbReference type="InterPro" id="IPR015943">
    <property type="entry name" value="WD40/YVTN_repeat-like_dom_sf"/>
</dbReference>
<feature type="repeat" description="WD" evidence="3">
    <location>
        <begin position="87"/>
        <end position="109"/>
    </location>
</feature>
<protein>
    <submittedName>
        <fullName evidence="5">Uncharacterized protein</fullName>
    </submittedName>
</protein>
<evidence type="ECO:0000256" key="1">
    <source>
        <dbReference type="ARBA" id="ARBA00022574"/>
    </source>
</evidence>
<reference evidence="5 6" key="1">
    <citation type="submission" date="2019-03" db="EMBL/GenBank/DDBJ databases">
        <title>Single cell metagenomics reveals metabolic interactions within the superorganism composed of flagellate Streblomastix strix and complex community of Bacteroidetes bacteria on its surface.</title>
        <authorList>
            <person name="Treitli S.C."/>
            <person name="Kolisko M."/>
            <person name="Husnik F."/>
            <person name="Keeling P."/>
            <person name="Hampl V."/>
        </authorList>
    </citation>
    <scope>NUCLEOTIDE SEQUENCE [LARGE SCALE GENOMIC DNA]</scope>
    <source>
        <strain evidence="5">ST1C</strain>
    </source>
</reference>
<evidence type="ECO:0000256" key="3">
    <source>
        <dbReference type="PROSITE-ProRule" id="PRU00221"/>
    </source>
</evidence>
<keyword evidence="2" id="KW-0677">Repeat</keyword>
<gene>
    <name evidence="5" type="ORF">EZS28_011163</name>
</gene>
<sequence length="202" mass="22465">MNCIKQIPPHYVASASLDGNAVILDLKTNTQRGQPLIHEAGITCMSFFFYRINSKQTLIPDSNTIIQSTFSDRSASTNKDAPILPILVTGCTDGSIHIWNASSAERIRMINAHHKEILGLVVGVGDGQCCILTGSDDKTARVFTLEGHDEPQKDKKDDNDKDEDNSEEEENEQNEKEKDIEDDNEDNAKDNEETSQSNEQQN</sequence>
<dbReference type="InterPro" id="IPR036322">
    <property type="entry name" value="WD40_repeat_dom_sf"/>
</dbReference>
<dbReference type="OrthoDB" id="674604at2759"/>
<evidence type="ECO:0000313" key="5">
    <source>
        <dbReference type="EMBL" id="KAA6393310.1"/>
    </source>
</evidence>
<evidence type="ECO:0000256" key="4">
    <source>
        <dbReference type="SAM" id="MobiDB-lite"/>
    </source>
</evidence>
<dbReference type="PANTHER" id="PTHR19857:SF8">
    <property type="entry name" value="ANGIO-ASSOCIATED MIGRATORY CELL PROTEIN"/>
    <property type="match status" value="1"/>
</dbReference>
<dbReference type="InterPro" id="IPR001680">
    <property type="entry name" value="WD40_rpt"/>
</dbReference>
<feature type="compositionally biased region" description="Acidic residues" evidence="4">
    <location>
        <begin position="160"/>
        <end position="172"/>
    </location>
</feature>
<organism evidence="5 6">
    <name type="scientific">Streblomastix strix</name>
    <dbReference type="NCBI Taxonomy" id="222440"/>
    <lineage>
        <taxon>Eukaryota</taxon>
        <taxon>Metamonada</taxon>
        <taxon>Preaxostyla</taxon>
        <taxon>Oxymonadida</taxon>
        <taxon>Streblomastigidae</taxon>
        <taxon>Streblomastix</taxon>
    </lineage>
</organism>